<proteinExistence type="predicted"/>
<accession>A0A2A4HT68</accession>
<dbReference type="AlphaFoldDB" id="A0A2A4HT68"/>
<organism evidence="1 2">
    <name type="scientific">Sphingomonas ginsenosidimutans</name>
    <dbReference type="NCBI Taxonomy" id="862134"/>
    <lineage>
        <taxon>Bacteria</taxon>
        <taxon>Pseudomonadati</taxon>
        <taxon>Pseudomonadota</taxon>
        <taxon>Alphaproteobacteria</taxon>
        <taxon>Sphingomonadales</taxon>
        <taxon>Sphingomonadaceae</taxon>
        <taxon>Sphingomonas</taxon>
    </lineage>
</organism>
<dbReference type="Proteomes" id="UP000218784">
    <property type="component" value="Unassembled WGS sequence"/>
</dbReference>
<comment type="caution">
    <text evidence="1">The sequence shown here is derived from an EMBL/GenBank/DDBJ whole genome shotgun (WGS) entry which is preliminary data.</text>
</comment>
<reference evidence="1 2" key="1">
    <citation type="submission" date="2017-09" db="EMBL/GenBank/DDBJ databases">
        <title>Sphingomonas ginsenosidimutans KACC 14949, whole genome shotgun sequence.</title>
        <authorList>
            <person name="Feng G."/>
            <person name="Zhu H."/>
        </authorList>
    </citation>
    <scope>NUCLEOTIDE SEQUENCE [LARGE SCALE GENOMIC DNA]</scope>
    <source>
        <strain evidence="1 2">KACC 14949</strain>
    </source>
</reference>
<evidence type="ECO:0000313" key="1">
    <source>
        <dbReference type="EMBL" id="PCG07726.1"/>
    </source>
</evidence>
<evidence type="ECO:0008006" key="3">
    <source>
        <dbReference type="Google" id="ProtNLM"/>
    </source>
</evidence>
<sequence length="125" mass="13456">MSKGAVTKRQPQMIRRPVTMTWVVWLALCALIFNGVAFGAHRHPLPAAPVVTSGDVLHVATSDEGACALCFAAAILEPYLPPFATAFIAPRQRDESTIIVAAAYDRPATRAHIWRSRAPPAPSPT</sequence>
<protein>
    <recommendedName>
        <fullName evidence="3">DUF2946 domain-containing protein</fullName>
    </recommendedName>
</protein>
<keyword evidence="2" id="KW-1185">Reference proteome</keyword>
<evidence type="ECO:0000313" key="2">
    <source>
        <dbReference type="Proteomes" id="UP000218784"/>
    </source>
</evidence>
<name>A0A2A4HT68_9SPHN</name>
<dbReference type="EMBL" id="NWVD01000012">
    <property type="protein sequence ID" value="PCG07726.1"/>
    <property type="molecule type" value="Genomic_DNA"/>
</dbReference>
<gene>
    <name evidence="1" type="ORF">COA17_16755</name>
</gene>